<name>A0A8S9IMG3_BRACR</name>
<dbReference type="EMBL" id="QGKY02001015">
    <property type="protein sequence ID" value="KAF2570572.1"/>
    <property type="molecule type" value="Genomic_DNA"/>
</dbReference>
<sequence>MRSKEGDDTESLSLPVDLIIEILTKLPPRSLSRLICVSKLWLSIIHGERACLPLDLMNQSPKDPL</sequence>
<dbReference type="AlphaFoldDB" id="A0A8S9IMG3"/>
<dbReference type="InterPro" id="IPR001810">
    <property type="entry name" value="F-box_dom"/>
</dbReference>
<feature type="domain" description="F-box" evidence="1">
    <location>
        <begin position="14"/>
        <end position="54"/>
    </location>
</feature>
<proteinExistence type="predicted"/>
<organism evidence="2">
    <name type="scientific">Brassica cretica</name>
    <name type="common">Mustard</name>
    <dbReference type="NCBI Taxonomy" id="69181"/>
    <lineage>
        <taxon>Eukaryota</taxon>
        <taxon>Viridiplantae</taxon>
        <taxon>Streptophyta</taxon>
        <taxon>Embryophyta</taxon>
        <taxon>Tracheophyta</taxon>
        <taxon>Spermatophyta</taxon>
        <taxon>Magnoliopsida</taxon>
        <taxon>eudicotyledons</taxon>
        <taxon>Gunneridae</taxon>
        <taxon>Pentapetalae</taxon>
        <taxon>rosids</taxon>
        <taxon>malvids</taxon>
        <taxon>Brassicales</taxon>
        <taxon>Brassicaceae</taxon>
        <taxon>Brassiceae</taxon>
        <taxon>Brassica</taxon>
    </lineage>
</organism>
<dbReference type="InterPro" id="IPR036047">
    <property type="entry name" value="F-box-like_dom_sf"/>
</dbReference>
<gene>
    <name evidence="2" type="ORF">F2Q70_00001731</name>
</gene>
<comment type="caution">
    <text evidence="2">The sequence shown here is derived from an EMBL/GenBank/DDBJ whole genome shotgun (WGS) entry which is preliminary data.</text>
</comment>
<evidence type="ECO:0000259" key="1">
    <source>
        <dbReference type="SMART" id="SM00256"/>
    </source>
</evidence>
<dbReference type="Pfam" id="PF00646">
    <property type="entry name" value="F-box"/>
    <property type="match status" value="1"/>
</dbReference>
<evidence type="ECO:0000313" key="2">
    <source>
        <dbReference type="EMBL" id="KAF2570572.1"/>
    </source>
</evidence>
<dbReference type="SMART" id="SM00256">
    <property type="entry name" value="FBOX"/>
    <property type="match status" value="1"/>
</dbReference>
<dbReference type="Gene3D" id="1.20.1280.50">
    <property type="match status" value="1"/>
</dbReference>
<protein>
    <recommendedName>
        <fullName evidence="1">F-box domain-containing protein</fullName>
    </recommendedName>
</protein>
<reference evidence="2" key="1">
    <citation type="submission" date="2019-12" db="EMBL/GenBank/DDBJ databases">
        <title>Genome sequencing and annotation of Brassica cretica.</title>
        <authorList>
            <person name="Studholme D.J."/>
            <person name="Sarris P.F."/>
        </authorList>
    </citation>
    <scope>NUCLEOTIDE SEQUENCE</scope>
    <source>
        <strain evidence="2">PFS-102/07</strain>
        <tissue evidence="2">Leaf</tissue>
    </source>
</reference>
<accession>A0A8S9IMG3</accession>
<dbReference type="SUPFAM" id="SSF81383">
    <property type="entry name" value="F-box domain"/>
    <property type="match status" value="1"/>
</dbReference>